<accession>A0A1J6INE9</accession>
<name>A0A1J6INE9_NICAT</name>
<feature type="compositionally biased region" description="Basic and acidic residues" evidence="1">
    <location>
        <begin position="9"/>
        <end position="22"/>
    </location>
</feature>
<evidence type="ECO:0000256" key="1">
    <source>
        <dbReference type="SAM" id="MobiDB-lite"/>
    </source>
</evidence>
<dbReference type="Proteomes" id="UP000187609">
    <property type="component" value="Unassembled WGS sequence"/>
</dbReference>
<evidence type="ECO:0000313" key="3">
    <source>
        <dbReference type="Proteomes" id="UP000187609"/>
    </source>
</evidence>
<feature type="region of interest" description="Disordered" evidence="1">
    <location>
        <begin position="51"/>
        <end position="71"/>
    </location>
</feature>
<dbReference type="AlphaFoldDB" id="A0A1J6INE9"/>
<gene>
    <name evidence="2" type="ORF">A4A49_22922</name>
</gene>
<organism evidence="2 3">
    <name type="scientific">Nicotiana attenuata</name>
    <name type="common">Coyote tobacco</name>
    <dbReference type="NCBI Taxonomy" id="49451"/>
    <lineage>
        <taxon>Eukaryota</taxon>
        <taxon>Viridiplantae</taxon>
        <taxon>Streptophyta</taxon>
        <taxon>Embryophyta</taxon>
        <taxon>Tracheophyta</taxon>
        <taxon>Spermatophyta</taxon>
        <taxon>Magnoliopsida</taxon>
        <taxon>eudicotyledons</taxon>
        <taxon>Gunneridae</taxon>
        <taxon>Pentapetalae</taxon>
        <taxon>asterids</taxon>
        <taxon>lamiids</taxon>
        <taxon>Solanales</taxon>
        <taxon>Solanaceae</taxon>
        <taxon>Nicotianoideae</taxon>
        <taxon>Nicotianeae</taxon>
        <taxon>Nicotiana</taxon>
    </lineage>
</organism>
<feature type="compositionally biased region" description="Basic and acidic residues" evidence="1">
    <location>
        <begin position="58"/>
        <end position="71"/>
    </location>
</feature>
<comment type="caution">
    <text evidence="2">The sequence shown here is derived from an EMBL/GenBank/DDBJ whole genome shotgun (WGS) entry which is preliminary data.</text>
</comment>
<dbReference type="EMBL" id="MJEQ01037184">
    <property type="protein sequence ID" value="OIT05796.1"/>
    <property type="molecule type" value="Genomic_DNA"/>
</dbReference>
<proteinExistence type="predicted"/>
<dbReference type="SMR" id="A0A1J6INE9"/>
<feature type="region of interest" description="Disordered" evidence="1">
    <location>
        <begin position="1"/>
        <end position="37"/>
    </location>
</feature>
<reference evidence="2" key="1">
    <citation type="submission" date="2016-11" db="EMBL/GenBank/DDBJ databases">
        <title>The genome of Nicotiana attenuata.</title>
        <authorList>
            <person name="Xu S."/>
            <person name="Brockmoeller T."/>
            <person name="Gaquerel E."/>
            <person name="Navarro A."/>
            <person name="Kuhl H."/>
            <person name="Gase K."/>
            <person name="Ling Z."/>
            <person name="Zhou W."/>
            <person name="Kreitzer C."/>
            <person name="Stanke M."/>
            <person name="Tang H."/>
            <person name="Lyons E."/>
            <person name="Pandey P."/>
            <person name="Pandey S.P."/>
            <person name="Timmermann B."/>
            <person name="Baldwin I.T."/>
        </authorList>
    </citation>
    <scope>NUCLEOTIDE SEQUENCE [LARGE SCALE GENOMIC DNA]</scope>
    <source>
        <strain evidence="2">UT</strain>
    </source>
</reference>
<evidence type="ECO:0000313" key="2">
    <source>
        <dbReference type="EMBL" id="OIT05796.1"/>
    </source>
</evidence>
<sequence length="71" mass="8532">MNRKIAPQQKKDKNTHRSERKFSARTTSPEGRINRRSLQRLYKVYNFRAAARTKRPRNRESVQKIAEEMKS</sequence>
<dbReference type="Gramene" id="OIT05796">
    <property type="protein sequence ID" value="OIT05796"/>
    <property type="gene ID" value="A4A49_22922"/>
</dbReference>
<keyword evidence="3" id="KW-1185">Reference proteome</keyword>
<protein>
    <submittedName>
        <fullName evidence="2">Uncharacterized protein</fullName>
    </submittedName>
</protein>